<sequence length="602" mass="68537">MAISDNLNVPLFMKSPRSEAEALMWKYVDSETSSSPQYAQFKKALFDRGMKFYDDFHARIIVTRPMYRAERNPNWSSLSKYFGPIMRFMREKQGKPKPPARVATKPAAMVPGKEEINAQQFFDAPRDVALDKMQKYIALKVPGRSRYRNNQEPLVSRGMKFYDDYHSGIRSSTAMYEAELAPAIDALMYYFGPLMRYSREKLGRAPAVPCRLGIPKELPLVNAKVSVKPEEVSVKPEEVSVKVSKNSSENLIVLNIEEFFKSDKKNARKALKNYLDQPLLNGTRSGKFKEQKVKLLLTGMTLHAWYQKGYPCSLNLFSKTFGINLRSLKKHLGSLMDSNFWQEQALAARNSSRLDPKKLNGLAKSKAALRIRDHVYKKIGTTLFTSDYREKLINVGLAIYADSQAEKLNYLSVYDRQIGSTPNTIKIYFGEFFPVFKGYGDSGSTVRTRRFDSLKKLGECITHRKLSKPSCLCCKTETWQNRPFHEFGVVDHIDGNSQNQDPDNLRPVCASCHASTVTFCNNVILPVEKGSDPSTANMVRTEKQYAKKAAKRLYYIERQKTSPTFFHATVEDIQRGKHPRLRGNSIIPRFIAAGLKSECCEA</sequence>
<protein>
    <recommendedName>
        <fullName evidence="2">HNH nuclease domain-containing protein</fullName>
    </recommendedName>
</protein>
<geneLocation type="chloroplast" evidence="1"/>
<proteinExistence type="predicted"/>
<name>A0A7U1G3A4_9CHLO</name>
<dbReference type="AlphaFoldDB" id="A0A7U1G3A4"/>
<gene>
    <name evidence="1" type="primary">orf602</name>
</gene>
<accession>A0A7U1G3A4</accession>
<keyword evidence="1" id="KW-0150">Chloroplast</keyword>
<dbReference type="InterPro" id="IPR003615">
    <property type="entry name" value="HNH_nuc"/>
</dbReference>
<dbReference type="EMBL" id="MW315772">
    <property type="protein sequence ID" value="QQY84801.1"/>
    <property type="molecule type" value="Genomic_DNA"/>
</dbReference>
<evidence type="ECO:0000313" key="1">
    <source>
        <dbReference type="EMBL" id="QQY84801.1"/>
    </source>
</evidence>
<evidence type="ECO:0008006" key="2">
    <source>
        <dbReference type="Google" id="ProtNLM"/>
    </source>
</evidence>
<dbReference type="CDD" id="cd00085">
    <property type="entry name" value="HNHc"/>
    <property type="match status" value="1"/>
</dbReference>
<keyword evidence="1" id="KW-0934">Plastid</keyword>
<reference evidence="1" key="1">
    <citation type="submission" date="2020-11" db="EMBL/GenBank/DDBJ databases">
        <title>The Chloroplast Genome of the Green Alga Chaetophora lobata.</title>
        <authorList>
            <person name="Liu B."/>
        </authorList>
    </citation>
    <scope>NUCLEOTIDE SEQUENCE</scope>
</reference>
<organism evidence="1">
    <name type="scientific">Chaetophora lobata</name>
    <dbReference type="NCBI Taxonomy" id="1249516"/>
    <lineage>
        <taxon>Eukaryota</taxon>
        <taxon>Viridiplantae</taxon>
        <taxon>Chlorophyta</taxon>
        <taxon>core chlorophytes</taxon>
        <taxon>Chlorophyceae</taxon>
        <taxon>OCC clade</taxon>
        <taxon>Chaetophorales</taxon>
        <taxon>Chaetophoraceae</taxon>
        <taxon>Chaetophora</taxon>
    </lineage>
</organism>